<dbReference type="PROSITE" id="PS51296">
    <property type="entry name" value="RIESKE"/>
    <property type="match status" value="1"/>
</dbReference>
<evidence type="ECO:0000256" key="4">
    <source>
        <dbReference type="ARBA" id="ARBA00023014"/>
    </source>
</evidence>
<protein>
    <recommendedName>
        <fullName evidence="5">Rieske domain-containing protein</fullName>
    </recommendedName>
</protein>
<organism evidence="6 7">
    <name type="scientific">Rubinisphaera italica</name>
    <dbReference type="NCBI Taxonomy" id="2527969"/>
    <lineage>
        <taxon>Bacteria</taxon>
        <taxon>Pseudomonadati</taxon>
        <taxon>Planctomycetota</taxon>
        <taxon>Planctomycetia</taxon>
        <taxon>Planctomycetales</taxon>
        <taxon>Planctomycetaceae</taxon>
        <taxon>Rubinisphaera</taxon>
    </lineage>
</organism>
<dbReference type="PANTHER" id="PTHR21496:SF23">
    <property type="entry name" value="3-PHENYLPROPIONATE_CINNAMIC ACID DIOXYGENASE FERREDOXIN SUBUNIT"/>
    <property type="match status" value="1"/>
</dbReference>
<keyword evidence="7" id="KW-1185">Reference proteome</keyword>
<sequence length="103" mass="11108">MSEPIPVCQIDEIPVGEGREFAVHGKVIAIFRMEGDEFHAIDGLCPHAGGPIGTGALRKGVVTCPWHGWQFDVRTGKHCLSDSIRTTTYSVSLDAGNICIAMQ</sequence>
<dbReference type="Pfam" id="PF00355">
    <property type="entry name" value="Rieske"/>
    <property type="match status" value="1"/>
</dbReference>
<dbReference type="GO" id="GO:0051537">
    <property type="term" value="F:2 iron, 2 sulfur cluster binding"/>
    <property type="evidence" value="ECO:0007669"/>
    <property type="project" value="UniProtKB-KW"/>
</dbReference>
<dbReference type="InterPro" id="IPR017941">
    <property type="entry name" value="Rieske_2Fe-2S"/>
</dbReference>
<reference evidence="6 7" key="1">
    <citation type="submission" date="2019-02" db="EMBL/GenBank/DDBJ databases">
        <title>Deep-cultivation of Planctomycetes and their phenomic and genomic characterization uncovers novel biology.</title>
        <authorList>
            <person name="Wiegand S."/>
            <person name="Jogler M."/>
            <person name="Boedeker C."/>
            <person name="Pinto D."/>
            <person name="Vollmers J."/>
            <person name="Rivas-Marin E."/>
            <person name="Kohn T."/>
            <person name="Peeters S.H."/>
            <person name="Heuer A."/>
            <person name="Rast P."/>
            <person name="Oberbeckmann S."/>
            <person name="Bunk B."/>
            <person name="Jeske O."/>
            <person name="Meyerdierks A."/>
            <person name="Storesund J.E."/>
            <person name="Kallscheuer N."/>
            <person name="Luecker S."/>
            <person name="Lage O.M."/>
            <person name="Pohl T."/>
            <person name="Merkel B.J."/>
            <person name="Hornburger P."/>
            <person name="Mueller R.-W."/>
            <person name="Bruemmer F."/>
            <person name="Labrenz M."/>
            <person name="Spormann A.M."/>
            <person name="Op Den Camp H."/>
            <person name="Overmann J."/>
            <person name="Amann R."/>
            <person name="Jetten M.S.M."/>
            <person name="Mascher T."/>
            <person name="Medema M.H."/>
            <person name="Devos D.P."/>
            <person name="Kaster A.-K."/>
            <person name="Ovreas L."/>
            <person name="Rohde M."/>
            <person name="Galperin M.Y."/>
            <person name="Jogler C."/>
        </authorList>
    </citation>
    <scope>NUCLEOTIDE SEQUENCE [LARGE SCALE GENOMIC DNA]</scope>
    <source>
        <strain evidence="6 7">Pan54</strain>
    </source>
</reference>
<gene>
    <name evidence="6" type="ORF">Pan54_18640</name>
</gene>
<evidence type="ECO:0000256" key="3">
    <source>
        <dbReference type="ARBA" id="ARBA00023004"/>
    </source>
</evidence>
<name>A0A5C5XEQ9_9PLAN</name>
<keyword evidence="1" id="KW-0001">2Fe-2S</keyword>
<keyword evidence="2" id="KW-0479">Metal-binding</keyword>
<proteinExistence type="predicted"/>
<dbReference type="AlphaFoldDB" id="A0A5C5XEQ9"/>
<evidence type="ECO:0000259" key="5">
    <source>
        <dbReference type="PROSITE" id="PS51296"/>
    </source>
</evidence>
<dbReference type="InterPro" id="IPR036922">
    <property type="entry name" value="Rieske_2Fe-2S_sf"/>
</dbReference>
<evidence type="ECO:0000313" key="7">
    <source>
        <dbReference type="Proteomes" id="UP000316095"/>
    </source>
</evidence>
<dbReference type="Proteomes" id="UP000316095">
    <property type="component" value="Unassembled WGS sequence"/>
</dbReference>
<keyword evidence="3" id="KW-0408">Iron</keyword>
<feature type="domain" description="Rieske" evidence="5">
    <location>
        <begin position="5"/>
        <end position="100"/>
    </location>
</feature>
<accession>A0A5C5XEQ9</accession>
<dbReference type="SUPFAM" id="SSF50022">
    <property type="entry name" value="ISP domain"/>
    <property type="match status" value="1"/>
</dbReference>
<dbReference type="Gene3D" id="2.102.10.10">
    <property type="entry name" value="Rieske [2Fe-2S] iron-sulphur domain"/>
    <property type="match status" value="1"/>
</dbReference>
<dbReference type="OrthoDB" id="9795104at2"/>
<dbReference type="EMBL" id="SJPG01000001">
    <property type="protein sequence ID" value="TWT61129.1"/>
    <property type="molecule type" value="Genomic_DNA"/>
</dbReference>
<dbReference type="GO" id="GO:0046872">
    <property type="term" value="F:metal ion binding"/>
    <property type="evidence" value="ECO:0007669"/>
    <property type="project" value="UniProtKB-KW"/>
</dbReference>
<evidence type="ECO:0000313" key="6">
    <source>
        <dbReference type="EMBL" id="TWT61129.1"/>
    </source>
</evidence>
<dbReference type="RefSeq" id="WP_146503159.1">
    <property type="nucleotide sequence ID" value="NZ_SJPG01000001.1"/>
</dbReference>
<keyword evidence="4" id="KW-0411">Iron-sulfur</keyword>
<evidence type="ECO:0000256" key="1">
    <source>
        <dbReference type="ARBA" id="ARBA00022714"/>
    </source>
</evidence>
<dbReference type="PANTHER" id="PTHR21496">
    <property type="entry name" value="FERREDOXIN-RELATED"/>
    <property type="match status" value="1"/>
</dbReference>
<comment type="caution">
    <text evidence="6">The sequence shown here is derived from an EMBL/GenBank/DDBJ whole genome shotgun (WGS) entry which is preliminary data.</text>
</comment>
<evidence type="ECO:0000256" key="2">
    <source>
        <dbReference type="ARBA" id="ARBA00022723"/>
    </source>
</evidence>